<dbReference type="AlphaFoldDB" id="A0A6A5KVV3"/>
<feature type="transmembrane region" description="Helical" evidence="6">
    <location>
        <begin position="436"/>
        <end position="458"/>
    </location>
</feature>
<reference evidence="8" key="1">
    <citation type="submission" date="2020-01" db="EMBL/GenBank/DDBJ databases">
        <authorList>
            <consortium name="DOE Joint Genome Institute"/>
            <person name="Haridas S."/>
            <person name="Albert R."/>
            <person name="Binder M."/>
            <person name="Bloem J."/>
            <person name="Labutti K."/>
            <person name="Salamov A."/>
            <person name="Andreopoulos B."/>
            <person name="Baker S.E."/>
            <person name="Barry K."/>
            <person name="Bills G."/>
            <person name="Bluhm B.H."/>
            <person name="Cannon C."/>
            <person name="Castanera R."/>
            <person name="Culley D.E."/>
            <person name="Daum C."/>
            <person name="Ezra D."/>
            <person name="Gonzalez J.B."/>
            <person name="Henrissat B."/>
            <person name="Kuo A."/>
            <person name="Liang C."/>
            <person name="Lipzen A."/>
            <person name="Lutzoni F."/>
            <person name="Magnuson J."/>
            <person name="Mondo S."/>
            <person name="Nolan M."/>
            <person name="Ohm R."/>
            <person name="Pangilinan J."/>
            <person name="Park H.-J."/>
            <person name="Ramirez L."/>
            <person name="Alfaro M."/>
            <person name="Sun H."/>
            <person name="Tritt A."/>
            <person name="Yoshinaga Y."/>
            <person name="Zwiers L.-H."/>
            <person name="Turgeon B.G."/>
            <person name="Goodwin S.B."/>
            <person name="Spatafora J.W."/>
            <person name="Crous P.W."/>
            <person name="Grigoriev I.V."/>
        </authorList>
    </citation>
    <scope>NUCLEOTIDE SEQUENCE</scope>
    <source>
        <strain evidence="8">P77</strain>
    </source>
</reference>
<sequence length="488" mass="52635">MAVFRGRNARSVNSSTSLDIAPLPAVEKTTAVGERPLLPQSTPSTDLEGQIVPEEEDDAFGNEEGQEIQYRTCKWWHVGVLMLAENVSLGVLALPQALAILGLVPGLLCICLLGIIATYTGYLIGEFKMAHPSVQSYADCGKLIVGPFGREVLAVGQVLVLVFIQGAHILTFAVAMNAMTDHATCTIIFTIVGLILSFVLGLPRTFKNISYFSIFSCASIIVGVTITMVAISIQKPDIGHIVAVRPDVPLVKGLAPVMNIILAYTGHVAFFSFASELKDARDFRKALFFEQGIAVTFYMLISAVIYYYAGPLVASPALGSASPLVSKICFGIALPTIIVAGVVNGSVATKYIYLRVWKGTNVIHTNSWKALGSWWAICTGAWVASWILAEAVPNFNLLLGLIGALFGSWFSYALPPMLWLWHNTKKGDLFSTKRQCVFTIVNCTIVILGMSIFGLGMWSSGWALNQGSGGKVFSCDNNWHPVSWVAGG</sequence>
<feature type="transmembrane region" description="Helical" evidence="6">
    <location>
        <begin position="181"/>
        <end position="202"/>
    </location>
</feature>
<dbReference type="PANTHER" id="PTHR22950:SF668">
    <property type="entry name" value="AMINO ACID TRANSPORTER (EUROFUNG)"/>
    <property type="match status" value="1"/>
</dbReference>
<name>A0A6A5KVV3_9PLEO</name>
<evidence type="ECO:0000256" key="3">
    <source>
        <dbReference type="ARBA" id="ARBA00022692"/>
    </source>
</evidence>
<dbReference type="InterPro" id="IPR013057">
    <property type="entry name" value="AA_transpt_TM"/>
</dbReference>
<comment type="subcellular location">
    <subcellularLocation>
        <location evidence="1">Membrane</location>
        <topology evidence="1">Multi-pass membrane protein</topology>
    </subcellularLocation>
</comment>
<dbReference type="EMBL" id="ML975246">
    <property type="protein sequence ID" value="KAF1839126.1"/>
    <property type="molecule type" value="Genomic_DNA"/>
</dbReference>
<dbReference type="GO" id="GO:0016020">
    <property type="term" value="C:membrane"/>
    <property type="evidence" value="ECO:0007669"/>
    <property type="project" value="UniProtKB-SubCell"/>
</dbReference>
<feature type="transmembrane region" description="Helical" evidence="6">
    <location>
        <begin position="324"/>
        <end position="347"/>
    </location>
</feature>
<dbReference type="PANTHER" id="PTHR22950">
    <property type="entry name" value="AMINO ACID TRANSPORTER"/>
    <property type="match status" value="1"/>
</dbReference>
<comment type="similarity">
    <text evidence="2">Belongs to the amino acid/polyamine transporter 2 family.</text>
</comment>
<evidence type="ECO:0000313" key="9">
    <source>
        <dbReference type="Proteomes" id="UP000800040"/>
    </source>
</evidence>
<feature type="transmembrane region" description="Helical" evidence="6">
    <location>
        <begin position="75"/>
        <end position="94"/>
    </location>
</feature>
<dbReference type="Pfam" id="PF01490">
    <property type="entry name" value="Aa_trans"/>
    <property type="match status" value="1"/>
</dbReference>
<feature type="transmembrane region" description="Helical" evidence="6">
    <location>
        <begin position="286"/>
        <end position="309"/>
    </location>
</feature>
<keyword evidence="9" id="KW-1185">Reference proteome</keyword>
<gene>
    <name evidence="8" type="ORF">BDW02DRAFT_626419</name>
</gene>
<feature type="domain" description="Amino acid transporter transmembrane" evidence="7">
    <location>
        <begin position="72"/>
        <end position="458"/>
    </location>
</feature>
<feature type="transmembrane region" description="Helical" evidence="6">
    <location>
        <begin position="100"/>
        <end position="124"/>
    </location>
</feature>
<evidence type="ECO:0000256" key="4">
    <source>
        <dbReference type="ARBA" id="ARBA00022989"/>
    </source>
</evidence>
<dbReference type="Proteomes" id="UP000800040">
    <property type="component" value="Unassembled WGS sequence"/>
</dbReference>
<proteinExistence type="inferred from homology"/>
<protein>
    <recommendedName>
        <fullName evidence="7">Amino acid transporter transmembrane domain-containing protein</fullName>
    </recommendedName>
</protein>
<feature type="transmembrane region" description="Helical" evidence="6">
    <location>
        <begin position="152"/>
        <end position="175"/>
    </location>
</feature>
<dbReference type="FunFam" id="1.20.1740.10:FF:000039">
    <property type="entry name" value="Neutral amino acid transporter (Eurofung)"/>
    <property type="match status" value="1"/>
</dbReference>
<keyword evidence="4 6" id="KW-1133">Transmembrane helix</keyword>
<dbReference type="GO" id="GO:0015179">
    <property type="term" value="F:L-amino acid transmembrane transporter activity"/>
    <property type="evidence" value="ECO:0007669"/>
    <property type="project" value="TreeGrafter"/>
</dbReference>
<organism evidence="8 9">
    <name type="scientific">Decorospora gaudefroyi</name>
    <dbReference type="NCBI Taxonomy" id="184978"/>
    <lineage>
        <taxon>Eukaryota</taxon>
        <taxon>Fungi</taxon>
        <taxon>Dikarya</taxon>
        <taxon>Ascomycota</taxon>
        <taxon>Pezizomycotina</taxon>
        <taxon>Dothideomycetes</taxon>
        <taxon>Pleosporomycetidae</taxon>
        <taxon>Pleosporales</taxon>
        <taxon>Pleosporineae</taxon>
        <taxon>Pleosporaceae</taxon>
        <taxon>Decorospora</taxon>
    </lineage>
</organism>
<keyword evidence="3 6" id="KW-0812">Transmembrane</keyword>
<feature type="transmembrane region" description="Helical" evidence="6">
    <location>
        <begin position="368"/>
        <end position="389"/>
    </location>
</feature>
<feature type="transmembrane region" description="Helical" evidence="6">
    <location>
        <begin position="253"/>
        <end position="274"/>
    </location>
</feature>
<feature type="transmembrane region" description="Helical" evidence="6">
    <location>
        <begin position="395"/>
        <end position="415"/>
    </location>
</feature>
<evidence type="ECO:0000313" key="8">
    <source>
        <dbReference type="EMBL" id="KAF1839126.1"/>
    </source>
</evidence>
<evidence type="ECO:0000256" key="1">
    <source>
        <dbReference type="ARBA" id="ARBA00004141"/>
    </source>
</evidence>
<evidence type="ECO:0000256" key="6">
    <source>
        <dbReference type="SAM" id="Phobius"/>
    </source>
</evidence>
<evidence type="ECO:0000259" key="7">
    <source>
        <dbReference type="Pfam" id="PF01490"/>
    </source>
</evidence>
<evidence type="ECO:0000256" key="5">
    <source>
        <dbReference type="ARBA" id="ARBA00023136"/>
    </source>
</evidence>
<dbReference type="OrthoDB" id="294730at2759"/>
<keyword evidence="5 6" id="KW-0472">Membrane</keyword>
<evidence type="ECO:0000256" key="2">
    <source>
        <dbReference type="ARBA" id="ARBA00008066"/>
    </source>
</evidence>
<feature type="transmembrane region" description="Helical" evidence="6">
    <location>
        <begin position="209"/>
        <end position="233"/>
    </location>
</feature>
<accession>A0A6A5KVV3</accession>